<dbReference type="Proteomes" id="UP000186868">
    <property type="component" value="Unassembled WGS sequence"/>
</dbReference>
<dbReference type="FunFam" id="1.10.8.60:FF:000011">
    <property type="entry name" value="ATP-dependent Clp protease ATP-binding subunit"/>
    <property type="match status" value="1"/>
</dbReference>
<comment type="subcellular location">
    <subcellularLocation>
        <location evidence="1">Cytoplasm</location>
    </subcellularLocation>
</comment>
<keyword evidence="4 11" id="KW-0547">Nucleotide-binding</keyword>
<dbReference type="SMART" id="SM01086">
    <property type="entry name" value="ClpB_D2-small"/>
    <property type="match status" value="1"/>
</dbReference>
<dbReference type="Gene3D" id="3.40.50.300">
    <property type="entry name" value="P-loop containing nucleotide triphosphate hydrolases"/>
    <property type="match status" value="3"/>
</dbReference>
<dbReference type="CDD" id="cd00009">
    <property type="entry name" value="AAA"/>
    <property type="match status" value="1"/>
</dbReference>
<reference evidence="13 14" key="1">
    <citation type="submission" date="2016-11" db="EMBL/GenBank/DDBJ databases">
        <title>Draft Genome Sequences of Nine Cyanobacterial Strains from Diverse Habitats.</title>
        <authorList>
            <person name="Zhu T."/>
            <person name="Hou S."/>
            <person name="Lu X."/>
            <person name="Hess W.R."/>
        </authorList>
    </citation>
    <scope>NUCLEOTIDE SEQUENCE [LARGE SCALE GENOMIC DNA]</scope>
    <source>
        <strain evidence="13 14">NIES-593</strain>
    </source>
</reference>
<keyword evidence="14" id="KW-1185">Reference proteome</keyword>
<dbReference type="FunFam" id="3.40.50.300:FF:000025">
    <property type="entry name" value="ATP-dependent Clp protease subunit"/>
    <property type="match status" value="1"/>
</dbReference>
<dbReference type="CDD" id="cd19499">
    <property type="entry name" value="RecA-like_ClpB_Hsp104-like"/>
    <property type="match status" value="1"/>
</dbReference>
<keyword evidence="3 10" id="KW-0677">Repeat</keyword>
<evidence type="ECO:0000256" key="8">
    <source>
        <dbReference type="ARBA" id="ARBA00023186"/>
    </source>
</evidence>
<evidence type="ECO:0000256" key="10">
    <source>
        <dbReference type="PROSITE-ProRule" id="PRU01251"/>
    </source>
</evidence>
<dbReference type="FunFam" id="1.10.8.60:FF:000017">
    <property type="entry name" value="ATP-dependent chaperone ClpB"/>
    <property type="match status" value="1"/>
</dbReference>
<evidence type="ECO:0000256" key="4">
    <source>
        <dbReference type="ARBA" id="ARBA00022741"/>
    </source>
</evidence>
<dbReference type="Pfam" id="PF17871">
    <property type="entry name" value="AAA_lid_9"/>
    <property type="match status" value="1"/>
</dbReference>
<dbReference type="Pfam" id="PF10431">
    <property type="entry name" value="ClpB_D2-small"/>
    <property type="match status" value="1"/>
</dbReference>
<dbReference type="InterPro" id="IPR041546">
    <property type="entry name" value="ClpA/ClpB_AAA_lid"/>
</dbReference>
<evidence type="ECO:0000256" key="2">
    <source>
        <dbReference type="ARBA" id="ARBA00008675"/>
    </source>
</evidence>
<organism evidence="13 14">
    <name type="scientific">Hydrococcus rivularis NIES-593</name>
    <dbReference type="NCBI Taxonomy" id="1921803"/>
    <lineage>
        <taxon>Bacteria</taxon>
        <taxon>Bacillati</taxon>
        <taxon>Cyanobacteriota</taxon>
        <taxon>Cyanophyceae</taxon>
        <taxon>Pleurocapsales</taxon>
        <taxon>Hydrococcaceae</taxon>
        <taxon>Hydrococcus</taxon>
    </lineage>
</organism>
<dbReference type="SMART" id="SM00382">
    <property type="entry name" value="AAA"/>
    <property type="match status" value="2"/>
</dbReference>
<keyword evidence="7" id="KW-0175">Coiled coil</keyword>
<dbReference type="Pfam" id="PF07724">
    <property type="entry name" value="AAA_2"/>
    <property type="match status" value="1"/>
</dbReference>
<dbReference type="GO" id="GO:0005524">
    <property type="term" value="F:ATP binding"/>
    <property type="evidence" value="ECO:0007669"/>
    <property type="project" value="UniProtKB-KW"/>
</dbReference>
<comment type="similarity">
    <text evidence="2 11">Belongs to the ClpA/ClpB family.</text>
</comment>
<dbReference type="OrthoDB" id="9803641at2"/>
<dbReference type="PANTHER" id="PTHR11638">
    <property type="entry name" value="ATP-DEPENDENT CLP PROTEASE"/>
    <property type="match status" value="1"/>
</dbReference>
<evidence type="ECO:0000256" key="9">
    <source>
        <dbReference type="ARBA" id="ARBA00026057"/>
    </source>
</evidence>
<dbReference type="InterPro" id="IPR027417">
    <property type="entry name" value="P-loop_NTPase"/>
</dbReference>
<evidence type="ECO:0000256" key="1">
    <source>
        <dbReference type="ARBA" id="ARBA00004496"/>
    </source>
</evidence>
<dbReference type="InterPro" id="IPR004176">
    <property type="entry name" value="Clp_R_N"/>
</dbReference>
<dbReference type="Pfam" id="PF02861">
    <property type="entry name" value="Clp_N"/>
    <property type="match status" value="1"/>
</dbReference>
<sequence length="791" mass="86904">MFEYFNEKAIKAIILAQEEARRAGHNLVGSEHLLLGLIGEGTAIAATVLQDLGINLLDTRRIVEELTGKGPGYSPTNIPFTPTVKHIFEQSLQEARNLGDKSIAPEHILLAIAAAPDTVAAKVLVRQGIDLAKLRTELIKKAGEKVAAAVGAPENLSLFGRQSQPRAALEEFGTDLTKLAAEGMLDPVVGRTKEVERTIQVLGRRTKNNPVLVGEPGVGKTAIAEGLAQRIVNGDVPEILKDKHVISLDMGLMLAGTRFRGEFEERVKAVVEEVRKAGNIILVIDEIHNLVGAGAMGGAMDAANMLKPALARGELQCLGTTTLDEYRQHIERDPALERRFQPIMVGEPSVEETIEILRGLRKNYEEHHKVKFSDRAIEAAAKLADRYISDRFLPDKAIDLIDEAGSRAHLRHFSKNRGRTTEDEGEFDAPVINPQSLVPVVDEEEIAQIVASWTGIPVTKIAESESHSLLHLEARLHERIIGQEQAIEAVSRAIRRARVGLKDPNRPIASFIFAGPTGVGKTELAKALATYLFGSPDSMIRLDMSEFMESHTVSKLIGSPPGYVGYEEGGQLTEAVRRQPYTVILFDEIEKAHPDVFNMLLQLLDDGRLTDAKGRTVDFKNTLVIMTSNIGSKVIEKGGGGFGFEMAEDRAEASYDRIRGLVNDELKQYFRPEFLNRLDDIIVFRQLTKSEVQQIADILLKEVAAQLKEQRDIALEVTEAFKALVVQEGYNPSYGARPLRRAIMRLLEDSLAEAILSGRIKDGDTAIVDASDRGEVKVFASQPLDVVVASR</sequence>
<dbReference type="PANTHER" id="PTHR11638:SF155">
    <property type="entry name" value="CHAPERONE PROTEIN CLPC1, CHLOROPLASTIC-LIKE"/>
    <property type="match status" value="1"/>
</dbReference>
<dbReference type="InterPro" id="IPR003959">
    <property type="entry name" value="ATPase_AAA_core"/>
</dbReference>
<gene>
    <name evidence="13" type="ORF">NIES593_15460</name>
</gene>
<dbReference type="InterPro" id="IPR036628">
    <property type="entry name" value="Clp_N_dom_sf"/>
</dbReference>
<dbReference type="FunFam" id="3.40.50.300:FF:000010">
    <property type="entry name" value="Chaperone clpB 1, putative"/>
    <property type="match status" value="1"/>
</dbReference>
<dbReference type="InterPro" id="IPR018368">
    <property type="entry name" value="ClpA/B_CS1"/>
</dbReference>
<keyword evidence="5 11" id="KW-0067">ATP-binding</keyword>
<feature type="domain" description="Clp R" evidence="12">
    <location>
        <begin position="2"/>
        <end position="144"/>
    </location>
</feature>
<dbReference type="PROSITE" id="PS00870">
    <property type="entry name" value="CLPAB_1"/>
    <property type="match status" value="1"/>
</dbReference>
<dbReference type="SUPFAM" id="SSF81923">
    <property type="entry name" value="Double Clp-N motif"/>
    <property type="match status" value="1"/>
</dbReference>
<evidence type="ECO:0000313" key="13">
    <source>
        <dbReference type="EMBL" id="OKH21627.1"/>
    </source>
</evidence>
<dbReference type="STRING" id="1921803.NIES593_15460"/>
<dbReference type="GO" id="GO:0034605">
    <property type="term" value="P:cellular response to heat"/>
    <property type="evidence" value="ECO:0007669"/>
    <property type="project" value="TreeGrafter"/>
</dbReference>
<keyword evidence="6" id="KW-0346">Stress response</keyword>
<dbReference type="InterPro" id="IPR028299">
    <property type="entry name" value="ClpA/B_CS2"/>
</dbReference>
<dbReference type="InterPro" id="IPR003593">
    <property type="entry name" value="AAA+_ATPase"/>
</dbReference>
<dbReference type="PROSITE" id="PS51903">
    <property type="entry name" value="CLP_R"/>
    <property type="match status" value="1"/>
</dbReference>
<dbReference type="Gene3D" id="1.10.8.60">
    <property type="match status" value="1"/>
</dbReference>
<keyword evidence="8 11" id="KW-0143">Chaperone</keyword>
<dbReference type="PRINTS" id="PR00300">
    <property type="entry name" value="CLPPROTEASEA"/>
</dbReference>
<dbReference type="GO" id="GO:0016887">
    <property type="term" value="F:ATP hydrolysis activity"/>
    <property type="evidence" value="ECO:0007669"/>
    <property type="project" value="InterPro"/>
</dbReference>
<accession>A0A1U7HDF7</accession>
<dbReference type="Pfam" id="PF00004">
    <property type="entry name" value="AAA"/>
    <property type="match status" value="1"/>
</dbReference>
<name>A0A1U7HDF7_9CYAN</name>
<dbReference type="PROSITE" id="PS00871">
    <property type="entry name" value="CLPAB_2"/>
    <property type="match status" value="1"/>
</dbReference>
<dbReference type="EMBL" id="MRCB01000019">
    <property type="protein sequence ID" value="OKH21627.1"/>
    <property type="molecule type" value="Genomic_DNA"/>
</dbReference>
<evidence type="ECO:0000256" key="7">
    <source>
        <dbReference type="ARBA" id="ARBA00023054"/>
    </source>
</evidence>
<evidence type="ECO:0000256" key="3">
    <source>
        <dbReference type="ARBA" id="ARBA00022737"/>
    </source>
</evidence>
<dbReference type="InterPro" id="IPR001270">
    <property type="entry name" value="ClpA/B"/>
</dbReference>
<evidence type="ECO:0000313" key="14">
    <source>
        <dbReference type="Proteomes" id="UP000186868"/>
    </source>
</evidence>
<comment type="caution">
    <text evidence="13">The sequence shown here is derived from an EMBL/GenBank/DDBJ whole genome shotgun (WGS) entry which is preliminary data.</text>
</comment>
<evidence type="ECO:0000256" key="6">
    <source>
        <dbReference type="ARBA" id="ARBA00023016"/>
    </source>
</evidence>
<dbReference type="RefSeq" id="WP_073600454.1">
    <property type="nucleotide sequence ID" value="NZ_MRCB01000019.1"/>
</dbReference>
<dbReference type="InterPro" id="IPR019489">
    <property type="entry name" value="Clp_ATPase_C"/>
</dbReference>
<protein>
    <submittedName>
        <fullName evidence="13">Chaperone protein ClpB</fullName>
    </submittedName>
</protein>
<dbReference type="Gene3D" id="1.10.1780.10">
    <property type="entry name" value="Clp, N-terminal domain"/>
    <property type="match status" value="1"/>
</dbReference>
<proteinExistence type="inferred from homology"/>
<dbReference type="InterPro" id="IPR050130">
    <property type="entry name" value="ClpA_ClpB"/>
</dbReference>
<evidence type="ECO:0000256" key="5">
    <source>
        <dbReference type="ARBA" id="ARBA00022840"/>
    </source>
</evidence>
<dbReference type="SUPFAM" id="SSF52540">
    <property type="entry name" value="P-loop containing nucleoside triphosphate hydrolases"/>
    <property type="match status" value="2"/>
</dbReference>
<evidence type="ECO:0000256" key="11">
    <source>
        <dbReference type="RuleBase" id="RU004432"/>
    </source>
</evidence>
<evidence type="ECO:0000259" key="12">
    <source>
        <dbReference type="PROSITE" id="PS51903"/>
    </source>
</evidence>
<dbReference type="GO" id="GO:0005737">
    <property type="term" value="C:cytoplasm"/>
    <property type="evidence" value="ECO:0007669"/>
    <property type="project" value="UniProtKB-SubCell"/>
</dbReference>
<dbReference type="AlphaFoldDB" id="A0A1U7HDF7"/>
<comment type="subunit">
    <text evidence="9">Homohexamer. The oligomerization is ATP-dependent.</text>
</comment>